<reference evidence="6 7" key="1">
    <citation type="journal article" date="2012" name="J. Bacteriol.">
        <title>Complete Genome Sequence of Burkholderia sp. Strain GG4, a Betaproteobacterium That Reduces 3-Oxo-N-Acylhomoserine Lactones and Produces Different N-Acylhomoserine Lactones.</title>
        <authorList>
            <person name="Hong K.W."/>
            <person name="Koh C.L."/>
            <person name="Sam C.K."/>
            <person name="Yin W.F."/>
            <person name="Chan K.G."/>
        </authorList>
    </citation>
    <scope>NUCLEOTIDE SEQUENCE [LARGE SCALE GENOMIC DNA]</scope>
    <source>
        <strain evidence="6 7">GG4</strain>
    </source>
</reference>
<dbReference type="RefSeq" id="WP_014895431.1">
    <property type="nucleotide sequence ID" value="NC_018513.1"/>
</dbReference>
<keyword evidence="3 5" id="KW-0732">Signal</keyword>
<dbReference type="PANTHER" id="PTHR33420:SF3">
    <property type="entry name" value="FIMBRIAL SUBUNIT ELFA"/>
    <property type="match status" value="1"/>
</dbReference>
<evidence type="ECO:0000256" key="3">
    <source>
        <dbReference type="ARBA" id="ARBA00022729"/>
    </source>
</evidence>
<evidence type="ECO:0000313" key="6">
    <source>
        <dbReference type="EMBL" id="AFQ46487.1"/>
    </source>
</evidence>
<dbReference type="AlphaFoldDB" id="A0A9W3JW46"/>
<name>A0A9W3JW46_BURCE</name>
<evidence type="ECO:0000256" key="1">
    <source>
        <dbReference type="ARBA" id="ARBA00004561"/>
    </source>
</evidence>
<feature type="chain" id="PRO_5040967469" evidence="5">
    <location>
        <begin position="24"/>
        <end position="179"/>
    </location>
</feature>
<keyword evidence="4" id="KW-0281">Fimbrium</keyword>
<dbReference type="GO" id="GO:0043709">
    <property type="term" value="P:cell adhesion involved in single-species biofilm formation"/>
    <property type="evidence" value="ECO:0007669"/>
    <property type="project" value="TreeGrafter"/>
</dbReference>
<dbReference type="GO" id="GO:0009289">
    <property type="term" value="C:pilus"/>
    <property type="evidence" value="ECO:0007669"/>
    <property type="project" value="UniProtKB-SubCell"/>
</dbReference>
<dbReference type="SUPFAM" id="SSF49401">
    <property type="entry name" value="Bacterial adhesins"/>
    <property type="match status" value="1"/>
</dbReference>
<organism evidence="6 7">
    <name type="scientific">Burkholderia cepacia GG4</name>
    <dbReference type="NCBI Taxonomy" id="1009846"/>
    <lineage>
        <taxon>Bacteria</taxon>
        <taxon>Pseudomonadati</taxon>
        <taxon>Pseudomonadota</taxon>
        <taxon>Betaproteobacteria</taxon>
        <taxon>Burkholderiales</taxon>
        <taxon>Burkholderiaceae</taxon>
        <taxon>Burkholderia</taxon>
        <taxon>Burkholderia cepacia complex</taxon>
    </lineage>
</organism>
<evidence type="ECO:0000256" key="4">
    <source>
        <dbReference type="ARBA" id="ARBA00023263"/>
    </source>
</evidence>
<dbReference type="Gene3D" id="2.60.40.1090">
    <property type="entry name" value="Fimbrial-type adhesion domain"/>
    <property type="match status" value="1"/>
</dbReference>
<gene>
    <name evidence="6" type="ORF">GEM_0026</name>
</gene>
<accession>A0A9W3JW46</accession>
<dbReference type="InterPro" id="IPR008966">
    <property type="entry name" value="Adhesion_dom_sf"/>
</dbReference>
<dbReference type="EMBL" id="CP003774">
    <property type="protein sequence ID" value="AFQ46487.1"/>
    <property type="molecule type" value="Genomic_DNA"/>
</dbReference>
<proteinExistence type="inferred from homology"/>
<dbReference type="InterPro" id="IPR039458">
    <property type="entry name" value="FimA-like"/>
</dbReference>
<evidence type="ECO:0000256" key="2">
    <source>
        <dbReference type="ARBA" id="ARBA00006671"/>
    </source>
</evidence>
<evidence type="ECO:0000256" key="5">
    <source>
        <dbReference type="SAM" id="SignalP"/>
    </source>
</evidence>
<protein>
    <submittedName>
        <fullName evidence="6">Fimbrial protein</fullName>
    </submittedName>
</protein>
<dbReference type="InterPro" id="IPR050263">
    <property type="entry name" value="Bact_Fimbrial_Adh_Pro"/>
</dbReference>
<dbReference type="Pfam" id="PF16970">
    <property type="entry name" value="FimA"/>
    <property type="match status" value="1"/>
</dbReference>
<dbReference type="InterPro" id="IPR036937">
    <property type="entry name" value="Adhesion_dom_fimbrial_sf"/>
</dbReference>
<sequence length="179" mass="17646">MKTKLALTALAVAFSALPIAAQASDGTVTFTGTINGATCNVSINNAGPNATVSLPSVAASKLATKGSVAGGTNFTIELSGCTGGGKSARAYFEAGPNVDGTDGTLINRAATDAATNVAVQLLGMDGLALKAGDSGQRTGPSVKVVNNSATLSYGAQYYAKDAVKGGGVSTSVTYAIEYL</sequence>
<comment type="subcellular location">
    <subcellularLocation>
        <location evidence="1">Fimbrium</location>
    </subcellularLocation>
</comment>
<dbReference type="PANTHER" id="PTHR33420">
    <property type="entry name" value="FIMBRIAL SUBUNIT ELFA-RELATED"/>
    <property type="match status" value="1"/>
</dbReference>
<feature type="signal peptide" evidence="5">
    <location>
        <begin position="1"/>
        <end position="23"/>
    </location>
</feature>
<dbReference type="KEGG" id="bct:GEM_0026"/>
<comment type="similarity">
    <text evidence="2">Belongs to the fimbrial protein family.</text>
</comment>
<dbReference type="Proteomes" id="UP000032866">
    <property type="component" value="Chromosome 1"/>
</dbReference>
<evidence type="ECO:0000313" key="7">
    <source>
        <dbReference type="Proteomes" id="UP000032866"/>
    </source>
</evidence>